<keyword evidence="5" id="KW-0436">Ligase</keyword>
<dbReference type="GO" id="GO:0004467">
    <property type="term" value="F:long-chain fatty acid-CoA ligase activity"/>
    <property type="evidence" value="ECO:0007669"/>
    <property type="project" value="UniProtKB-EC"/>
</dbReference>
<comment type="subcellular location">
    <subcellularLocation>
        <location evidence="1">Cell membrane</location>
        <topology evidence="1">Multi-pass membrane protein</topology>
    </subcellularLocation>
    <subcellularLocation>
        <location evidence="17">Peroxisome membrane</location>
    </subcellularLocation>
</comment>
<dbReference type="SUPFAM" id="SSF56801">
    <property type="entry name" value="Acetyl-CoA synthetase-like"/>
    <property type="match status" value="1"/>
</dbReference>
<keyword evidence="8" id="KW-0443">Lipid metabolism</keyword>
<dbReference type="Gene3D" id="3.40.50.12780">
    <property type="entry name" value="N-terminal domain of ligase-like"/>
    <property type="match status" value="1"/>
</dbReference>
<keyword evidence="8" id="KW-0276">Fatty acid metabolism</keyword>
<dbReference type="InterPro" id="IPR042099">
    <property type="entry name" value="ANL_N_sf"/>
</dbReference>
<dbReference type="FunFam" id="3.40.50.12780:FF:000019">
    <property type="entry name" value="Long-chain fatty acid transporter"/>
    <property type="match status" value="1"/>
</dbReference>
<protein>
    <recommendedName>
        <fullName evidence="20">Very long-chain fatty acid transport protein</fullName>
        <ecNumber evidence="14">6.2.1.3</ecNumber>
    </recommendedName>
    <alternativeName>
        <fullName evidence="16">Long-chain-fatty-acid--CoA ligase</fullName>
    </alternativeName>
    <alternativeName>
        <fullName evidence="21">Very-long-chain acyl-CoA synthetase</fullName>
    </alternativeName>
</protein>
<dbReference type="InterPro" id="IPR000873">
    <property type="entry name" value="AMP-dep_synth/lig_dom"/>
</dbReference>
<dbReference type="PANTHER" id="PTHR43107:SF21">
    <property type="entry name" value="FATTY ACID TRANSPORT PROTEIN 1, ISOFORM F-RELATED"/>
    <property type="match status" value="1"/>
</dbReference>
<dbReference type="GO" id="GO:0005524">
    <property type="term" value="F:ATP binding"/>
    <property type="evidence" value="ECO:0007669"/>
    <property type="project" value="UniProtKB-KW"/>
</dbReference>
<keyword evidence="7" id="KW-0547">Nucleotide-binding</keyword>
<evidence type="ECO:0000256" key="16">
    <source>
        <dbReference type="ARBA" id="ARBA00041297"/>
    </source>
</evidence>
<dbReference type="Pfam" id="PF13193">
    <property type="entry name" value="AMP-binding_C"/>
    <property type="match status" value="1"/>
</dbReference>
<feature type="transmembrane region" description="Helical" evidence="22">
    <location>
        <begin position="38"/>
        <end position="63"/>
    </location>
</feature>
<feature type="transmembrane region" description="Helical" evidence="22">
    <location>
        <begin position="70"/>
        <end position="90"/>
    </location>
</feature>
<dbReference type="AlphaFoldDB" id="A0A8S4RMC5"/>
<gene>
    <name evidence="25" type="primary">jg18459</name>
    <name evidence="25" type="ORF">PAEG_LOCUS15229</name>
</gene>
<evidence type="ECO:0000259" key="24">
    <source>
        <dbReference type="Pfam" id="PF13193"/>
    </source>
</evidence>
<keyword evidence="3" id="KW-0813">Transport</keyword>
<evidence type="ECO:0000256" key="11">
    <source>
        <dbReference type="ARBA" id="ARBA00023055"/>
    </source>
</evidence>
<dbReference type="OrthoDB" id="288590at2759"/>
<evidence type="ECO:0000256" key="18">
    <source>
        <dbReference type="ARBA" id="ARBA00048666"/>
    </source>
</evidence>
<evidence type="ECO:0000256" key="14">
    <source>
        <dbReference type="ARBA" id="ARBA00026121"/>
    </source>
</evidence>
<evidence type="ECO:0000256" key="3">
    <source>
        <dbReference type="ARBA" id="ARBA00022448"/>
    </source>
</evidence>
<evidence type="ECO:0000256" key="6">
    <source>
        <dbReference type="ARBA" id="ARBA00022692"/>
    </source>
</evidence>
<keyword evidence="12 22" id="KW-0472">Membrane</keyword>
<dbReference type="Proteomes" id="UP000838756">
    <property type="component" value="Unassembled WGS sequence"/>
</dbReference>
<comment type="catalytic activity">
    <reaction evidence="18">
        <text>tetracosanoate + ATP + CoA = tetracosanoyl-CoA + AMP + diphosphate</text>
        <dbReference type="Rhea" id="RHEA:33639"/>
        <dbReference type="ChEBI" id="CHEBI:30616"/>
        <dbReference type="ChEBI" id="CHEBI:31014"/>
        <dbReference type="ChEBI" id="CHEBI:33019"/>
        <dbReference type="ChEBI" id="CHEBI:57287"/>
        <dbReference type="ChEBI" id="CHEBI:65052"/>
        <dbReference type="ChEBI" id="CHEBI:456215"/>
    </reaction>
    <physiologicalReaction direction="left-to-right" evidence="18">
        <dbReference type="Rhea" id="RHEA:33640"/>
    </physiologicalReaction>
</comment>
<dbReference type="InterPro" id="IPR025110">
    <property type="entry name" value="AMP-bd_C"/>
</dbReference>
<organism evidence="25 26">
    <name type="scientific">Pararge aegeria aegeria</name>
    <dbReference type="NCBI Taxonomy" id="348720"/>
    <lineage>
        <taxon>Eukaryota</taxon>
        <taxon>Metazoa</taxon>
        <taxon>Ecdysozoa</taxon>
        <taxon>Arthropoda</taxon>
        <taxon>Hexapoda</taxon>
        <taxon>Insecta</taxon>
        <taxon>Pterygota</taxon>
        <taxon>Neoptera</taxon>
        <taxon>Endopterygota</taxon>
        <taxon>Lepidoptera</taxon>
        <taxon>Glossata</taxon>
        <taxon>Ditrysia</taxon>
        <taxon>Papilionoidea</taxon>
        <taxon>Nymphalidae</taxon>
        <taxon>Satyrinae</taxon>
        <taxon>Satyrini</taxon>
        <taxon>Parargina</taxon>
        <taxon>Pararge</taxon>
    </lineage>
</organism>
<comment type="similarity">
    <text evidence="2">Belongs to the ATP-dependent AMP-binding enzyme family.</text>
</comment>
<dbReference type="GO" id="GO:0005886">
    <property type="term" value="C:plasma membrane"/>
    <property type="evidence" value="ECO:0007669"/>
    <property type="project" value="UniProtKB-SubCell"/>
</dbReference>
<dbReference type="EMBL" id="CAKXAJ010025321">
    <property type="protein sequence ID" value="CAH2238076.1"/>
    <property type="molecule type" value="Genomic_DNA"/>
</dbReference>
<dbReference type="InterPro" id="IPR045851">
    <property type="entry name" value="AMP-bd_C_sf"/>
</dbReference>
<dbReference type="Gene3D" id="3.30.300.30">
    <property type="match status" value="1"/>
</dbReference>
<evidence type="ECO:0000256" key="12">
    <source>
        <dbReference type="ARBA" id="ARBA00023136"/>
    </source>
</evidence>
<keyword evidence="10 22" id="KW-1133">Transmembrane helix</keyword>
<dbReference type="GO" id="GO:0005778">
    <property type="term" value="C:peroxisomal membrane"/>
    <property type="evidence" value="ECO:0007669"/>
    <property type="project" value="UniProtKB-SubCell"/>
</dbReference>
<evidence type="ECO:0000256" key="9">
    <source>
        <dbReference type="ARBA" id="ARBA00022840"/>
    </source>
</evidence>
<reference evidence="25" key="1">
    <citation type="submission" date="2022-03" db="EMBL/GenBank/DDBJ databases">
        <authorList>
            <person name="Lindestad O."/>
        </authorList>
    </citation>
    <scope>NUCLEOTIDE SEQUENCE</scope>
</reference>
<comment type="caution">
    <text evidence="25">The sequence shown here is derived from an EMBL/GenBank/DDBJ whole genome shotgun (WGS) entry which is preliminary data.</text>
</comment>
<keyword evidence="4" id="KW-1003">Cell membrane</keyword>
<dbReference type="FunFam" id="3.30.300.30:FF:000002">
    <property type="entry name" value="Long-chain fatty acid transport protein 1"/>
    <property type="match status" value="1"/>
</dbReference>
<name>A0A8S4RMC5_9NEOP</name>
<evidence type="ECO:0000256" key="8">
    <source>
        <dbReference type="ARBA" id="ARBA00022832"/>
    </source>
</evidence>
<feature type="domain" description="AMP-dependent synthetase/ligase" evidence="23">
    <location>
        <begin position="128"/>
        <end position="483"/>
    </location>
</feature>
<evidence type="ECO:0000256" key="20">
    <source>
        <dbReference type="ARBA" id="ARBA00068795"/>
    </source>
</evidence>
<proteinExistence type="inferred from homology"/>
<evidence type="ECO:0000256" key="4">
    <source>
        <dbReference type="ARBA" id="ARBA00022475"/>
    </source>
</evidence>
<evidence type="ECO:0000256" key="19">
    <source>
        <dbReference type="ARBA" id="ARBA00060276"/>
    </source>
</evidence>
<dbReference type="InterPro" id="IPR020845">
    <property type="entry name" value="AMP-binding_CS"/>
</dbReference>
<dbReference type="GO" id="GO:0005324">
    <property type="term" value="F:long-chain fatty acid transmembrane transporter activity"/>
    <property type="evidence" value="ECO:0007669"/>
    <property type="project" value="TreeGrafter"/>
</dbReference>
<evidence type="ECO:0000259" key="23">
    <source>
        <dbReference type="Pfam" id="PF00501"/>
    </source>
</evidence>
<evidence type="ECO:0000313" key="25">
    <source>
        <dbReference type="EMBL" id="CAH2238076.1"/>
    </source>
</evidence>
<dbReference type="GO" id="GO:0005789">
    <property type="term" value="C:endoplasmic reticulum membrane"/>
    <property type="evidence" value="ECO:0007669"/>
    <property type="project" value="TreeGrafter"/>
</dbReference>
<dbReference type="EC" id="6.2.1.3" evidence="14"/>
<evidence type="ECO:0000256" key="1">
    <source>
        <dbReference type="ARBA" id="ARBA00004651"/>
    </source>
</evidence>
<evidence type="ECO:0000256" key="17">
    <source>
        <dbReference type="ARBA" id="ARBA00046271"/>
    </source>
</evidence>
<accession>A0A8S4RMC5</accession>
<dbReference type="NCBIfam" id="NF006134">
    <property type="entry name" value="PRK08279.1"/>
    <property type="match status" value="1"/>
</dbReference>
<comment type="function">
    <text evidence="19">Acyl-CoA synthetase required for both the import of long chain fatty acids (LCFAs) (C14-C18) and the activation very long chain fatty acids (VLCFAs) (C20-C26) by esterification of the fatty acids into metabolically active CoA-thioesters for subsequent degradation or incorporation into phospholipids. The transport and fatty acyl-CoA synthetase activities are genetically separable and are thus independent activities. Esterifies VLCFAs in the peroxisome matrix. The VLCFAs are actively transported into peroxisomes by a PXA1-PXA2 heterodimeric transporter in the peroxisomal membrane.</text>
</comment>
<evidence type="ECO:0000256" key="5">
    <source>
        <dbReference type="ARBA" id="ARBA00022598"/>
    </source>
</evidence>
<dbReference type="Pfam" id="PF00501">
    <property type="entry name" value="AMP-binding"/>
    <property type="match status" value="1"/>
</dbReference>
<comment type="catalytic activity">
    <reaction evidence="15">
        <text>a very long-chain fatty acid + ATP + CoA = a very long-chain fatty acyl-CoA + AMP + diphosphate</text>
        <dbReference type="Rhea" id="RHEA:54536"/>
        <dbReference type="ChEBI" id="CHEBI:30616"/>
        <dbReference type="ChEBI" id="CHEBI:33019"/>
        <dbReference type="ChEBI" id="CHEBI:57287"/>
        <dbReference type="ChEBI" id="CHEBI:58950"/>
        <dbReference type="ChEBI" id="CHEBI:138261"/>
        <dbReference type="ChEBI" id="CHEBI:456215"/>
    </reaction>
    <physiologicalReaction direction="left-to-right" evidence="15">
        <dbReference type="Rhea" id="RHEA:54537"/>
    </physiologicalReaction>
</comment>
<dbReference type="PROSITE" id="PS00455">
    <property type="entry name" value="AMP_BINDING"/>
    <property type="match status" value="1"/>
</dbReference>
<keyword evidence="6 22" id="KW-0812">Transmembrane</keyword>
<keyword evidence="26" id="KW-1185">Reference proteome</keyword>
<evidence type="ECO:0000256" key="10">
    <source>
        <dbReference type="ARBA" id="ARBA00022989"/>
    </source>
</evidence>
<dbReference type="GO" id="GO:0044539">
    <property type="term" value="P:long-chain fatty acid import into cell"/>
    <property type="evidence" value="ECO:0007669"/>
    <property type="project" value="TreeGrafter"/>
</dbReference>
<evidence type="ECO:0000256" key="7">
    <source>
        <dbReference type="ARBA" id="ARBA00022741"/>
    </source>
</evidence>
<evidence type="ECO:0000256" key="15">
    <source>
        <dbReference type="ARBA" id="ARBA00036527"/>
    </source>
</evidence>
<dbReference type="PANTHER" id="PTHR43107">
    <property type="entry name" value="LONG-CHAIN FATTY ACID TRANSPORT PROTEIN"/>
    <property type="match status" value="1"/>
</dbReference>
<keyword evidence="11" id="KW-0445">Lipid transport</keyword>
<evidence type="ECO:0000256" key="2">
    <source>
        <dbReference type="ARBA" id="ARBA00006432"/>
    </source>
</evidence>
<sequence>MSNVEANNNMNIEDIKNHKTVNKIGDVERGKAASSSSIPWVTVMVLVFALAALVAACAVAWVFWSWQTALVVLAILVVLYVFTYFWHWLWVAAQTAPRDLKALYCYIKILRLTGNFTKKNWSMPDIFHDVVKKHPKKICFLFEDESWTFQQVEEFSLRVSAVLKAYGVKRGDTVAVMASNYPEMPAIWLGIARIGGISPLINTNQTGNTLLHSINIAHCDFVIYGSEFETAIQDVKKELSDSIKLLKFTRRPLNLSNDTVKVVESSTDFTHLLETTPPAPWSLSEGEGFLGRLLYIYTSGTTGLPKAAVISPSRMVFMASGVHYLGGLNPKDVIYCPMPLYHSAGGVITMGNAFIFGCTVALRLKFSASAYFPDCIKYNATAAHYIGEMCRYVLATPPSPTDRKHKVRVVYGNGMRPTIWNEFVKRFGIKRVSEFYGATEGNANIVNIDSKPGAIGFVSRIIPAVYPIAIIKVDEDTGEPIRDKRGLCQLAGVNEPGVFIGKIKPNNPARAFLGYVDKEASDKKIVKDVLSHGDSAFISGDVLVSDELGYLYFRDRTGDTFRWRGENVSTTEVEAAISRVADQRDAVVYGVEIPDIEGRAGMCGVVDADGTLDLEKLAKDIAKDLPKYARPVFIRLMSSMDMTATFKLRKVDLQKEGYDPNRVKDKLYYFDPKLNKYVTLGPEEYEKIVSGKIRL</sequence>
<keyword evidence="9" id="KW-0067">ATP-binding</keyword>
<evidence type="ECO:0000313" key="26">
    <source>
        <dbReference type="Proteomes" id="UP000838756"/>
    </source>
</evidence>
<feature type="domain" description="AMP-binding enzyme C-terminal" evidence="24">
    <location>
        <begin position="572"/>
        <end position="647"/>
    </location>
</feature>
<evidence type="ECO:0000256" key="21">
    <source>
        <dbReference type="ARBA" id="ARBA00078285"/>
    </source>
</evidence>
<keyword evidence="13" id="KW-0576">Peroxisome</keyword>
<evidence type="ECO:0000256" key="13">
    <source>
        <dbReference type="ARBA" id="ARBA00023140"/>
    </source>
</evidence>
<evidence type="ECO:0000256" key="22">
    <source>
        <dbReference type="SAM" id="Phobius"/>
    </source>
</evidence>